<feature type="region of interest" description="Disordered" evidence="12">
    <location>
        <begin position="1"/>
        <end position="30"/>
    </location>
</feature>
<evidence type="ECO:0000256" key="11">
    <source>
        <dbReference type="PROSITE-ProRule" id="PRU00552"/>
    </source>
</evidence>
<evidence type="ECO:0000256" key="6">
    <source>
        <dbReference type="ARBA" id="ARBA00022840"/>
    </source>
</evidence>
<feature type="compositionally biased region" description="Polar residues" evidence="12">
    <location>
        <begin position="1"/>
        <end position="19"/>
    </location>
</feature>
<keyword evidence="5" id="KW-0347">Helicase</keyword>
<dbReference type="HOGENOM" id="CLU_003041_0_2_1"/>
<dbReference type="EMBL" id="GL996503">
    <property type="protein sequence ID" value="EGW31781.1"/>
    <property type="molecule type" value="Genomic_DNA"/>
</dbReference>
<feature type="region of interest" description="Disordered" evidence="12">
    <location>
        <begin position="38"/>
        <end position="57"/>
    </location>
</feature>
<dbReference type="InParanoid" id="G3ARM8"/>
<dbReference type="GO" id="GO:0003724">
    <property type="term" value="F:RNA helicase activity"/>
    <property type="evidence" value="ECO:0007669"/>
    <property type="project" value="UniProtKB-EC"/>
</dbReference>
<evidence type="ECO:0000256" key="3">
    <source>
        <dbReference type="ARBA" id="ARBA00022741"/>
    </source>
</evidence>
<dbReference type="SMART" id="SM00490">
    <property type="entry name" value="HELICc"/>
    <property type="match status" value="1"/>
</dbReference>
<evidence type="ECO:0000259" key="15">
    <source>
        <dbReference type="PROSITE" id="PS51195"/>
    </source>
</evidence>
<dbReference type="STRING" id="619300.G3ARM8"/>
<dbReference type="PROSITE" id="PS51192">
    <property type="entry name" value="HELICASE_ATP_BIND_1"/>
    <property type="match status" value="1"/>
</dbReference>
<dbReference type="FunFam" id="3.40.50.300:FF:000079">
    <property type="entry name" value="probable ATP-dependent RNA helicase DDX17"/>
    <property type="match status" value="1"/>
</dbReference>
<dbReference type="GO" id="GO:0005524">
    <property type="term" value="F:ATP binding"/>
    <property type="evidence" value="ECO:0007669"/>
    <property type="project" value="UniProtKB-KW"/>
</dbReference>
<dbReference type="PROSITE" id="PS51195">
    <property type="entry name" value="Q_MOTIF"/>
    <property type="match status" value="1"/>
</dbReference>
<dbReference type="OrthoDB" id="196131at2759"/>
<dbReference type="CDD" id="cd18787">
    <property type="entry name" value="SF2_C_DEAD"/>
    <property type="match status" value="1"/>
</dbReference>
<dbReference type="EC" id="3.6.4.13" evidence="2"/>
<dbReference type="PROSITE" id="PS00039">
    <property type="entry name" value="DEAD_ATP_HELICASE"/>
    <property type="match status" value="1"/>
</dbReference>
<evidence type="ECO:0000313" key="16">
    <source>
        <dbReference type="EMBL" id="EGW31781.1"/>
    </source>
</evidence>
<dbReference type="GO" id="GO:0016787">
    <property type="term" value="F:hydrolase activity"/>
    <property type="evidence" value="ECO:0007669"/>
    <property type="project" value="UniProtKB-KW"/>
</dbReference>
<dbReference type="InterPro" id="IPR027417">
    <property type="entry name" value="P-loop_NTPase"/>
</dbReference>
<accession>G3ARM8</accession>
<reference evidence="16 17" key="1">
    <citation type="journal article" date="2011" name="Proc. Natl. Acad. Sci. U.S.A.">
        <title>Comparative genomics of xylose-fermenting fungi for enhanced biofuel production.</title>
        <authorList>
            <person name="Wohlbach D.J."/>
            <person name="Kuo A."/>
            <person name="Sato T.K."/>
            <person name="Potts K.M."/>
            <person name="Salamov A.A."/>
            <person name="LaButti K.M."/>
            <person name="Sun H."/>
            <person name="Clum A."/>
            <person name="Pangilinan J.L."/>
            <person name="Lindquist E.A."/>
            <person name="Lucas S."/>
            <person name="Lapidus A."/>
            <person name="Jin M."/>
            <person name="Gunawan C."/>
            <person name="Balan V."/>
            <person name="Dale B.E."/>
            <person name="Jeffries T.W."/>
            <person name="Zinkel R."/>
            <person name="Barry K.W."/>
            <person name="Grigoriev I.V."/>
            <person name="Gasch A.P."/>
        </authorList>
    </citation>
    <scope>NUCLEOTIDE SEQUENCE [LARGE SCALE GENOMIC DNA]</scope>
    <source>
        <strain evidence="17">NRRL Y-27907 / 11-Y1</strain>
    </source>
</reference>
<protein>
    <recommendedName>
        <fullName evidence="2">RNA helicase</fullName>
        <ecNumber evidence="2">3.6.4.13</ecNumber>
    </recommendedName>
</protein>
<dbReference type="Proteomes" id="UP000000709">
    <property type="component" value="Unassembled WGS sequence"/>
</dbReference>
<evidence type="ECO:0000256" key="10">
    <source>
        <dbReference type="ARBA" id="ARBA00047984"/>
    </source>
</evidence>
<dbReference type="InterPro" id="IPR011545">
    <property type="entry name" value="DEAD/DEAH_box_helicase_dom"/>
</dbReference>
<dbReference type="InterPro" id="IPR000629">
    <property type="entry name" value="RNA-helicase_DEAD-box_CS"/>
</dbReference>
<keyword evidence="7" id="KW-0507">mRNA processing</keyword>
<sequence>MNGHTSQGITNQTSIQNENGESKEEKLRKRREQLLAWRQKKEQEKEQEKIDADEKKRIRQQRIEEWKRARAQQSQEPVKKPDVAKPISARPTLTLKKTNKTTAPLKRPRVVLQQDDQESDSAKPKFKKPTLDQQETPANDDAPEVDELDLYLASLSETKNTTKVQLDEPDDLDEEEEVDEEQLKQQKLLTSLTKLQTKGKELKPIDHTLETYAPFRKSFYQQPYELQMLTQEQISEIRKELGNVRVKGNNASHYAPISKWSHLGLPSNLSTVITDKLQFESPSAIQCQALPIIMSGRDVIGVAKTGSGKTLSYVIPMLRHIQDQPPIRENDGPIGVVLCPTRELALQIQRKISNFTSKSLRVCCCYGGSSIEPQINELKSGVEIIVGTPGRVIDLLAANSGRVTNLQRTTYIVLDEADRMFDLGFEPQISKIFTQIRPDRQTILFSATFPRKMEQLAKHILVDPVEIIVGGISVVAPEITQKIILFENVTAEEFKSDRIDKLHSILADYQTYKKVLIFVEKQNDADDLVTQLLAFNLPCVAIHGGKDQLDRRYAIKEFSSINSGVDILIATSVAARGLDVKSLGLVINFDPPNHMEDYVHRVGRTGRAGSKGTAITFVWNKQEHEIANLVRALRMSKVEEIDSRLVEIAESFSSKVKQGKEKIHYGFGGKGLDKLKQVRDSKLQMEKNMYDESTTETVKEKSVTPNATPNATAAALPDFEIIEGNSPETSGPDKCKFYSRIIINDLPQAARWNIVNREHLSKIIETSRTSITTRGQFYPPGKNPPPNNKDSLAKLYLLVEGLDKSSVHEANNMIRERMIEGLELAAQQETNVPGGRYVV</sequence>
<dbReference type="AlphaFoldDB" id="G3ARM8"/>
<evidence type="ECO:0000256" key="7">
    <source>
        <dbReference type="ARBA" id="ARBA00023187"/>
    </source>
</evidence>
<keyword evidence="4" id="KW-0378">Hydrolase</keyword>
<dbReference type="KEGG" id="spaa:SPAPADRAFT_155409"/>
<dbReference type="Pfam" id="PF00271">
    <property type="entry name" value="Helicase_C"/>
    <property type="match status" value="1"/>
</dbReference>
<feature type="domain" description="Helicase C-terminal" evidence="14">
    <location>
        <begin position="498"/>
        <end position="660"/>
    </location>
</feature>
<evidence type="ECO:0000259" key="13">
    <source>
        <dbReference type="PROSITE" id="PS51192"/>
    </source>
</evidence>
<dbReference type="GO" id="GO:0005634">
    <property type="term" value="C:nucleus"/>
    <property type="evidence" value="ECO:0007669"/>
    <property type="project" value="UniProtKB-SubCell"/>
</dbReference>
<evidence type="ECO:0000259" key="14">
    <source>
        <dbReference type="PROSITE" id="PS51194"/>
    </source>
</evidence>
<dbReference type="InterPro" id="IPR014014">
    <property type="entry name" value="RNA_helicase_DEAD_Q_motif"/>
</dbReference>
<dbReference type="FunCoup" id="G3ARM8">
    <property type="interactions" value="1060"/>
</dbReference>
<dbReference type="InterPro" id="IPR014001">
    <property type="entry name" value="Helicase_ATP-bd"/>
</dbReference>
<feature type="domain" description="Helicase ATP-binding" evidence="13">
    <location>
        <begin position="290"/>
        <end position="467"/>
    </location>
</feature>
<dbReference type="InterPro" id="IPR001650">
    <property type="entry name" value="Helicase_C-like"/>
</dbReference>
<evidence type="ECO:0000256" key="2">
    <source>
        <dbReference type="ARBA" id="ARBA00012552"/>
    </source>
</evidence>
<gene>
    <name evidence="16" type="ORF">SPAPADRAFT_155409</name>
</gene>
<dbReference type="eggNOG" id="KOG0334">
    <property type="taxonomic scope" value="Eukaryota"/>
</dbReference>
<evidence type="ECO:0000256" key="5">
    <source>
        <dbReference type="ARBA" id="ARBA00022806"/>
    </source>
</evidence>
<feature type="short sequence motif" description="Q motif" evidence="11">
    <location>
        <begin position="258"/>
        <end position="287"/>
    </location>
</feature>
<evidence type="ECO:0000256" key="1">
    <source>
        <dbReference type="ARBA" id="ARBA00004123"/>
    </source>
</evidence>
<dbReference type="Pfam" id="PF00270">
    <property type="entry name" value="DEAD"/>
    <property type="match status" value="1"/>
</dbReference>
<dbReference type="PROSITE" id="PS51194">
    <property type="entry name" value="HELICASE_CTER"/>
    <property type="match status" value="1"/>
</dbReference>
<evidence type="ECO:0000256" key="4">
    <source>
        <dbReference type="ARBA" id="ARBA00022801"/>
    </source>
</evidence>
<dbReference type="SMART" id="SM00487">
    <property type="entry name" value="DEXDc"/>
    <property type="match status" value="1"/>
</dbReference>
<keyword evidence="17" id="KW-1185">Reference proteome</keyword>
<dbReference type="PANTHER" id="PTHR47958">
    <property type="entry name" value="ATP-DEPENDENT RNA HELICASE DBP3"/>
    <property type="match status" value="1"/>
</dbReference>
<keyword evidence="6" id="KW-0067">ATP-binding</keyword>
<dbReference type="GO" id="GO:0008380">
    <property type="term" value="P:RNA splicing"/>
    <property type="evidence" value="ECO:0007669"/>
    <property type="project" value="UniProtKB-KW"/>
</dbReference>
<evidence type="ECO:0000256" key="12">
    <source>
        <dbReference type="SAM" id="MobiDB-lite"/>
    </source>
</evidence>
<dbReference type="RefSeq" id="XP_007376559.1">
    <property type="nucleotide sequence ID" value="XM_007376497.1"/>
</dbReference>
<dbReference type="SUPFAM" id="SSF52540">
    <property type="entry name" value="P-loop containing nucleoside triphosphate hydrolases"/>
    <property type="match status" value="2"/>
</dbReference>
<dbReference type="Pfam" id="PF23469">
    <property type="entry name" value="KH_12"/>
    <property type="match status" value="1"/>
</dbReference>
<proteinExistence type="inferred from homology"/>
<comment type="catalytic activity">
    <reaction evidence="10">
        <text>ATP + H2O = ADP + phosphate + H(+)</text>
        <dbReference type="Rhea" id="RHEA:13065"/>
        <dbReference type="ChEBI" id="CHEBI:15377"/>
        <dbReference type="ChEBI" id="CHEBI:15378"/>
        <dbReference type="ChEBI" id="CHEBI:30616"/>
        <dbReference type="ChEBI" id="CHEBI:43474"/>
        <dbReference type="ChEBI" id="CHEBI:456216"/>
        <dbReference type="EC" id="3.6.4.13"/>
    </reaction>
</comment>
<dbReference type="Gene3D" id="3.40.50.300">
    <property type="entry name" value="P-loop containing nucleotide triphosphate hydrolases"/>
    <property type="match status" value="2"/>
</dbReference>
<evidence type="ECO:0000256" key="9">
    <source>
        <dbReference type="ARBA" id="ARBA00038511"/>
    </source>
</evidence>
<evidence type="ECO:0000256" key="8">
    <source>
        <dbReference type="ARBA" id="ARBA00023242"/>
    </source>
</evidence>
<dbReference type="InterPro" id="IPR056149">
    <property type="entry name" value="PRP5/DDX46/KHDC4_KH"/>
</dbReference>
<keyword evidence="7" id="KW-0508">mRNA splicing</keyword>
<feature type="domain" description="DEAD-box RNA helicase Q" evidence="15">
    <location>
        <begin position="258"/>
        <end position="287"/>
    </location>
</feature>
<feature type="compositionally biased region" description="Low complexity" evidence="12">
    <location>
        <begin position="92"/>
        <end position="105"/>
    </location>
</feature>
<dbReference type="GeneID" id="18871019"/>
<dbReference type="OMA" id="FAQYVHT"/>
<organism evidence="17">
    <name type="scientific">Spathaspora passalidarum (strain NRRL Y-27907 / 11-Y1)</name>
    <dbReference type="NCBI Taxonomy" id="619300"/>
    <lineage>
        <taxon>Eukaryota</taxon>
        <taxon>Fungi</taxon>
        <taxon>Dikarya</taxon>
        <taxon>Ascomycota</taxon>
        <taxon>Saccharomycotina</taxon>
        <taxon>Pichiomycetes</taxon>
        <taxon>Debaryomycetaceae</taxon>
        <taxon>Spathaspora</taxon>
    </lineage>
</organism>
<evidence type="ECO:0000313" key="17">
    <source>
        <dbReference type="Proteomes" id="UP000000709"/>
    </source>
</evidence>
<name>G3ARM8_SPAPN</name>
<keyword evidence="3" id="KW-0547">Nucleotide-binding</keyword>
<comment type="similarity">
    <text evidence="9">Belongs to the DEAD box helicase family. DDX46/PRP5 subfamily.</text>
</comment>
<feature type="compositionally biased region" description="Basic and acidic residues" evidence="12">
    <location>
        <begin position="39"/>
        <end position="57"/>
    </location>
</feature>
<dbReference type="GO" id="GO:0003676">
    <property type="term" value="F:nucleic acid binding"/>
    <property type="evidence" value="ECO:0007669"/>
    <property type="project" value="InterPro"/>
</dbReference>
<keyword evidence="8" id="KW-0539">Nucleus</keyword>
<comment type="subcellular location">
    <subcellularLocation>
        <location evidence="1">Nucleus</location>
    </subcellularLocation>
</comment>
<feature type="region of interest" description="Disordered" evidence="12">
    <location>
        <begin position="65"/>
        <end position="145"/>
    </location>
</feature>